<dbReference type="GO" id="GO:0032040">
    <property type="term" value="C:small-subunit processome"/>
    <property type="evidence" value="ECO:0007669"/>
    <property type="project" value="TreeGrafter"/>
</dbReference>
<dbReference type="PANTHER" id="PTHR44163:SF1">
    <property type="entry name" value="U3 SMALL NUCLEOLAR RNA-ASSOCIATED PROTEIN 4 HOMOLOG"/>
    <property type="match status" value="1"/>
</dbReference>
<dbReference type="GO" id="GO:0034455">
    <property type="term" value="C:t-UTP complex"/>
    <property type="evidence" value="ECO:0007669"/>
    <property type="project" value="TreeGrafter"/>
</dbReference>
<reference evidence="1" key="2">
    <citation type="submission" date="2022-10" db="EMBL/GenBank/DDBJ databases">
        <authorList>
            <consortium name="ENA_rothamsted_submissions"/>
            <consortium name="culmorum"/>
            <person name="King R."/>
        </authorList>
    </citation>
    <scope>NUCLEOTIDE SEQUENCE</scope>
</reference>
<organism evidence="1 2">
    <name type="scientific">Chironomus riparius</name>
    <dbReference type="NCBI Taxonomy" id="315576"/>
    <lineage>
        <taxon>Eukaryota</taxon>
        <taxon>Metazoa</taxon>
        <taxon>Ecdysozoa</taxon>
        <taxon>Arthropoda</taxon>
        <taxon>Hexapoda</taxon>
        <taxon>Insecta</taxon>
        <taxon>Pterygota</taxon>
        <taxon>Neoptera</taxon>
        <taxon>Endopterygota</taxon>
        <taxon>Diptera</taxon>
        <taxon>Nematocera</taxon>
        <taxon>Chironomoidea</taxon>
        <taxon>Chironomidae</taxon>
        <taxon>Chironominae</taxon>
        <taxon>Chironomus</taxon>
    </lineage>
</organism>
<proteinExistence type="predicted"/>
<dbReference type="SMART" id="SM00320">
    <property type="entry name" value="WD40"/>
    <property type="match status" value="8"/>
</dbReference>
<accession>A0A9N9RVG0</accession>
<evidence type="ECO:0000313" key="1">
    <source>
        <dbReference type="EMBL" id="CAG9804261.1"/>
    </source>
</evidence>
<dbReference type="InterPro" id="IPR001680">
    <property type="entry name" value="WD40_rpt"/>
</dbReference>
<dbReference type="AlphaFoldDB" id="A0A9N9RVG0"/>
<dbReference type="InterPro" id="IPR046351">
    <property type="entry name" value="UTP4"/>
</dbReference>
<reference evidence="1" key="1">
    <citation type="submission" date="2022-01" db="EMBL/GenBank/DDBJ databases">
        <authorList>
            <person name="King R."/>
        </authorList>
    </citation>
    <scope>NUCLEOTIDE SEQUENCE</scope>
</reference>
<sequence>MHLKEMSNEVKLHGIKCYNIQARGIKHFSYCRELKKLAVLRNDFSIEIWNFIGAPFIERVVTGSTDCFIEQVCWVAERLFAISVSGEGIIEYDLKTLSKKRNLLLTGDKGICLDYHKKTERIAIGTEEGFINVFDVSDDDLQYVKVLDRQDHRIVCCKFNDTGDCIISGSIDAVKIWSLKTGHVIHKMSTGRAEQHQETIVWCVEVLKDFTIITGDSRGRITFWDGNLGTQIDWIQTSNYDLMSLTTSEDENAFYCSGIEQIVRKYVKIKTTKDNTDIDQWIRTAKRHKLHTHDILTLARIDNEQIVSGGVDGFLSISTGDLKIVDKIGPFLKRPFAITADESRMMLMIYPNYLELWKLATPSENISEEKRESTEIEDEDENGLENLKLFSNGRQSNFYKISKYPEKYLELRSKQDEMVVCAAISNNGKWIAYSTATSVRLFHFDIIQGSKPELKRVKNIPNELTNCTSMTFLHDSNALITVNGTTCMLFDLSSGLIEHHQTISLAEYHKDLVHLMTVSSCSKYLVFASLCNNVSIWSLKKGKYAYSNNLPKYTCPPTSIKIRVNHPTLVIAYADNRIFEYDLEEFYIQFGMNLSESTFAIQDICLDPRNPNTIIFSHNNSIVVVKKTNELDEQKCGKRTKKSSENRSHTYTMKVAKKLDTHLIHLYWMSDNELLSLEMNPVSLTENLPAPLRRKIFGAM</sequence>
<dbReference type="InterPro" id="IPR015943">
    <property type="entry name" value="WD40/YVTN_repeat-like_dom_sf"/>
</dbReference>
<dbReference type="InterPro" id="IPR036322">
    <property type="entry name" value="WD40_repeat_dom_sf"/>
</dbReference>
<evidence type="ECO:0000313" key="2">
    <source>
        <dbReference type="Proteomes" id="UP001153620"/>
    </source>
</evidence>
<protein>
    <recommendedName>
        <fullName evidence="3">WD repeat-containing protein 55 homolog</fullName>
    </recommendedName>
</protein>
<name>A0A9N9RVG0_9DIPT</name>
<keyword evidence="2" id="KW-1185">Reference proteome</keyword>
<dbReference type="GO" id="GO:0030686">
    <property type="term" value="C:90S preribosome"/>
    <property type="evidence" value="ECO:0007669"/>
    <property type="project" value="InterPro"/>
</dbReference>
<dbReference type="Gene3D" id="2.130.10.10">
    <property type="entry name" value="YVTN repeat-like/Quinoprotein amine dehydrogenase"/>
    <property type="match status" value="3"/>
</dbReference>
<gene>
    <name evidence="1" type="ORF">CHIRRI_LOCUS7154</name>
</gene>
<dbReference type="EMBL" id="OU895878">
    <property type="protein sequence ID" value="CAG9804261.1"/>
    <property type="molecule type" value="Genomic_DNA"/>
</dbReference>
<dbReference type="GO" id="GO:0003723">
    <property type="term" value="F:RNA binding"/>
    <property type="evidence" value="ECO:0007669"/>
    <property type="project" value="TreeGrafter"/>
</dbReference>
<dbReference type="GO" id="GO:0000462">
    <property type="term" value="P:maturation of SSU-rRNA from tricistronic rRNA transcript (SSU-rRNA, 5.8S rRNA, LSU-rRNA)"/>
    <property type="evidence" value="ECO:0007669"/>
    <property type="project" value="InterPro"/>
</dbReference>
<dbReference type="OrthoDB" id="8883818at2759"/>
<evidence type="ECO:0008006" key="3">
    <source>
        <dbReference type="Google" id="ProtNLM"/>
    </source>
</evidence>
<dbReference type="SUPFAM" id="SSF50978">
    <property type="entry name" value="WD40 repeat-like"/>
    <property type="match status" value="2"/>
</dbReference>
<dbReference type="PANTHER" id="PTHR44163">
    <property type="entry name" value="U3 SMALL NUCLEOLAR RNA-ASSOCIATED PROTEIN 4 HOMOLOG"/>
    <property type="match status" value="1"/>
</dbReference>
<dbReference type="Proteomes" id="UP001153620">
    <property type="component" value="Chromosome 2"/>
</dbReference>